<gene>
    <name evidence="1" type="ORF">NUW54_g12402</name>
</gene>
<protein>
    <submittedName>
        <fullName evidence="1">Uncharacterized protein</fullName>
    </submittedName>
</protein>
<proteinExistence type="predicted"/>
<organism evidence="1 2">
    <name type="scientific">Trametes sanguinea</name>
    <dbReference type="NCBI Taxonomy" id="158606"/>
    <lineage>
        <taxon>Eukaryota</taxon>
        <taxon>Fungi</taxon>
        <taxon>Dikarya</taxon>
        <taxon>Basidiomycota</taxon>
        <taxon>Agaricomycotina</taxon>
        <taxon>Agaricomycetes</taxon>
        <taxon>Polyporales</taxon>
        <taxon>Polyporaceae</taxon>
        <taxon>Trametes</taxon>
    </lineage>
</organism>
<keyword evidence="2" id="KW-1185">Reference proteome</keyword>
<dbReference type="Proteomes" id="UP001144978">
    <property type="component" value="Unassembled WGS sequence"/>
</dbReference>
<accession>A0ACC1MYC4</accession>
<reference evidence="1" key="1">
    <citation type="submission" date="2022-08" db="EMBL/GenBank/DDBJ databases">
        <title>Genome Sequence of Pycnoporus sanguineus.</title>
        <authorList>
            <person name="Buettner E."/>
        </authorList>
    </citation>
    <scope>NUCLEOTIDE SEQUENCE</scope>
    <source>
        <strain evidence="1">CG-C14</strain>
    </source>
</reference>
<name>A0ACC1MYC4_9APHY</name>
<evidence type="ECO:0000313" key="2">
    <source>
        <dbReference type="Proteomes" id="UP001144978"/>
    </source>
</evidence>
<dbReference type="EMBL" id="JANSHE010005264">
    <property type="protein sequence ID" value="KAJ2971849.1"/>
    <property type="molecule type" value="Genomic_DNA"/>
</dbReference>
<sequence>MLREKTMPPANAHKRQTSPGLSLATSICARSPVSASSSPSTHPCPTPRTPLAPWTVATQSLYDAFVSASRQSLGYRQNAA</sequence>
<evidence type="ECO:0000313" key="1">
    <source>
        <dbReference type="EMBL" id="KAJ2971849.1"/>
    </source>
</evidence>
<comment type="caution">
    <text evidence="1">The sequence shown here is derived from an EMBL/GenBank/DDBJ whole genome shotgun (WGS) entry which is preliminary data.</text>
</comment>